<comment type="similarity">
    <text evidence="6">Belongs to the acetyltransferase family. OlsB subfamily.</text>
</comment>
<organism evidence="11 12">
    <name type="scientific">Marivibrio halodurans</name>
    <dbReference type="NCBI Taxonomy" id="2039722"/>
    <lineage>
        <taxon>Bacteria</taxon>
        <taxon>Pseudomonadati</taxon>
        <taxon>Pseudomonadota</taxon>
        <taxon>Alphaproteobacteria</taxon>
        <taxon>Rhodospirillales</taxon>
        <taxon>Rhodospirillaceae</taxon>
        <taxon>Marivibrio</taxon>
    </lineage>
</organism>
<dbReference type="Pfam" id="PF13444">
    <property type="entry name" value="Acetyltransf_5"/>
    <property type="match status" value="1"/>
</dbReference>
<proteinExistence type="inferred from homology"/>
<reference evidence="11" key="1">
    <citation type="submission" date="2021-04" db="EMBL/GenBank/DDBJ databases">
        <authorList>
            <person name="Zhang D.-C."/>
        </authorList>
    </citation>
    <scope>NUCLEOTIDE SEQUENCE</scope>
    <source>
        <strain evidence="11">CGMCC 1.15697</strain>
    </source>
</reference>
<evidence type="ECO:0000256" key="2">
    <source>
        <dbReference type="ARBA" id="ARBA00022516"/>
    </source>
</evidence>
<evidence type="ECO:0000256" key="1">
    <source>
        <dbReference type="ARBA" id="ARBA00005189"/>
    </source>
</evidence>
<keyword evidence="5 11" id="KW-0012">Acyltransferase</keyword>
<dbReference type="PANTHER" id="PTHR37323">
    <property type="entry name" value="GCN5-RELATED N-ACETYLTRANSFERASE"/>
    <property type="match status" value="1"/>
</dbReference>
<evidence type="ECO:0000256" key="5">
    <source>
        <dbReference type="ARBA" id="ARBA00023315"/>
    </source>
</evidence>
<sequence length="280" mass="31398">MDTPDLKPETQPGRAKLDGYLAQLTEGNLRIRLAESAADLLASQRLRYRVFYEEMTAKPSPEMAADHRDFDAFDPQADHLLVCDTSLGEGADGVVGTYRLFRGLQAKAFGRFYTVDEYDIAALLERENEVLELGRSCVAPDYRTRHVMELLWRGIAAYVFHYDIGVMFGCASIPGTDVDELALPLSYLHHNHLAPEDRRPVAVPERYVSMDRIPADDLDRKKGLAALPPLIKGYLRLGGYVGDGAVVDPQFDTTDVCIVVETQRVTDRYFKHYARRAGEG</sequence>
<dbReference type="Proteomes" id="UP000672602">
    <property type="component" value="Unassembled WGS sequence"/>
</dbReference>
<keyword evidence="3 11" id="KW-0808">Transferase</keyword>
<keyword evidence="4" id="KW-0443">Lipid metabolism</keyword>
<comment type="pathway">
    <text evidence="1">Lipid metabolism.</text>
</comment>
<evidence type="ECO:0000313" key="11">
    <source>
        <dbReference type="EMBL" id="MBP5858210.1"/>
    </source>
</evidence>
<dbReference type="SUPFAM" id="SSF55729">
    <property type="entry name" value="Acyl-CoA N-acyltransferases (Nat)"/>
    <property type="match status" value="1"/>
</dbReference>
<dbReference type="EMBL" id="JAGMWN010000006">
    <property type="protein sequence ID" value="MBP5858210.1"/>
    <property type="molecule type" value="Genomic_DNA"/>
</dbReference>
<gene>
    <name evidence="11" type="ORF">KAJ83_14415</name>
</gene>
<dbReference type="Gene3D" id="3.40.630.30">
    <property type="match status" value="1"/>
</dbReference>
<evidence type="ECO:0000256" key="6">
    <source>
        <dbReference type="ARBA" id="ARBA00038095"/>
    </source>
</evidence>
<keyword evidence="12" id="KW-1185">Reference proteome</keyword>
<accession>A0A8J7V3C2</accession>
<keyword evidence="2" id="KW-0444">Lipid biosynthesis</keyword>
<dbReference type="PANTHER" id="PTHR37323:SF1">
    <property type="entry name" value="L-ORNITHINE N(ALPHA)-ACYLTRANSFERASE"/>
    <property type="match status" value="1"/>
</dbReference>
<evidence type="ECO:0000256" key="8">
    <source>
        <dbReference type="ARBA" id="ARBA00039866"/>
    </source>
</evidence>
<comment type="catalytic activity">
    <reaction evidence="10">
        <text>a (3R)-hydroxyacyl-[ACP] + L-ornithine = a lyso-ornithine lipid + holo-[ACP] + H(+)</text>
        <dbReference type="Rhea" id="RHEA:20633"/>
        <dbReference type="Rhea" id="RHEA-COMP:9685"/>
        <dbReference type="Rhea" id="RHEA-COMP:9945"/>
        <dbReference type="ChEBI" id="CHEBI:15378"/>
        <dbReference type="ChEBI" id="CHEBI:46911"/>
        <dbReference type="ChEBI" id="CHEBI:64479"/>
        <dbReference type="ChEBI" id="CHEBI:78827"/>
        <dbReference type="ChEBI" id="CHEBI:138482"/>
        <dbReference type="EC" id="2.3.2.30"/>
    </reaction>
    <physiologicalReaction direction="left-to-right" evidence="10">
        <dbReference type="Rhea" id="RHEA:20634"/>
    </physiologicalReaction>
</comment>
<evidence type="ECO:0000256" key="10">
    <source>
        <dbReference type="ARBA" id="ARBA00047785"/>
    </source>
</evidence>
<comment type="caution">
    <text evidence="11">The sequence shown here is derived from an EMBL/GenBank/DDBJ whole genome shotgun (WGS) entry which is preliminary data.</text>
</comment>
<dbReference type="GO" id="GO:0043810">
    <property type="term" value="F:ornithine-acyl [acyl carrier protein] N-acyltransferase activity"/>
    <property type="evidence" value="ECO:0007669"/>
    <property type="project" value="UniProtKB-EC"/>
</dbReference>
<protein>
    <recommendedName>
        <fullName evidence="8">L-ornithine N(alpha)-acyltransferase</fullName>
        <ecNumber evidence="7">2.3.2.30</ecNumber>
    </recommendedName>
</protein>
<evidence type="ECO:0000256" key="4">
    <source>
        <dbReference type="ARBA" id="ARBA00023098"/>
    </source>
</evidence>
<comment type="function">
    <text evidence="9">Catalyzes the first step in the biosynthesis of ornithine lipids, which are phosphorus-free membrane lipids. Catalyzes the 3-hydroxyacyl-acyl carrier protein-dependent acylation of ornithine to form lyso-ornithine lipid (LOL).</text>
</comment>
<dbReference type="InterPro" id="IPR016181">
    <property type="entry name" value="Acyl_CoA_acyltransferase"/>
</dbReference>
<dbReference type="AlphaFoldDB" id="A0A8J7V3C2"/>
<name>A0A8J7V3C2_9PROT</name>
<evidence type="ECO:0000256" key="9">
    <source>
        <dbReference type="ARBA" id="ARBA00045724"/>
    </source>
</evidence>
<evidence type="ECO:0000313" key="12">
    <source>
        <dbReference type="Proteomes" id="UP000672602"/>
    </source>
</evidence>
<dbReference type="GO" id="GO:0006629">
    <property type="term" value="P:lipid metabolic process"/>
    <property type="evidence" value="ECO:0007669"/>
    <property type="project" value="UniProtKB-KW"/>
</dbReference>
<evidence type="ECO:0000256" key="7">
    <source>
        <dbReference type="ARBA" id="ARBA00039058"/>
    </source>
</evidence>
<dbReference type="EC" id="2.3.2.30" evidence="7"/>
<dbReference type="InterPro" id="IPR052351">
    <property type="entry name" value="Ornithine_N-alpha-AT"/>
</dbReference>
<evidence type="ECO:0000256" key="3">
    <source>
        <dbReference type="ARBA" id="ARBA00022679"/>
    </source>
</evidence>